<feature type="chain" id="PRO_5027074178" evidence="2">
    <location>
        <begin position="23"/>
        <end position="372"/>
    </location>
</feature>
<keyword evidence="3" id="KW-0378">Hydrolase</keyword>
<feature type="signal peptide" evidence="2">
    <location>
        <begin position="1"/>
        <end position="22"/>
    </location>
</feature>
<gene>
    <name evidence="3" type="ORF">AVDCRST_MAG86-4222</name>
</gene>
<dbReference type="PANTHER" id="PTHR43264:SF1">
    <property type="entry name" value="INOSINE_URIDINE-PREFERRING NUCLEOSIDE HYDROLASE DOMAIN-CONTAINING PROTEIN"/>
    <property type="match status" value="1"/>
</dbReference>
<evidence type="ECO:0000313" key="3">
    <source>
        <dbReference type="EMBL" id="CAA9588078.1"/>
    </source>
</evidence>
<dbReference type="EMBL" id="CADCWP010000355">
    <property type="protein sequence ID" value="CAA9588078.1"/>
    <property type="molecule type" value="Genomic_DNA"/>
</dbReference>
<dbReference type="EC" id="3.2.2.1" evidence="3"/>
<evidence type="ECO:0000256" key="2">
    <source>
        <dbReference type="SAM" id="SignalP"/>
    </source>
</evidence>
<accession>A0A6J4VVH6</accession>
<dbReference type="AlphaFoldDB" id="A0A6J4VVH6"/>
<dbReference type="Gene3D" id="3.90.245.10">
    <property type="entry name" value="Ribonucleoside hydrolase-like"/>
    <property type="match status" value="1"/>
</dbReference>
<dbReference type="GO" id="GO:0008477">
    <property type="term" value="F:purine nucleosidase activity"/>
    <property type="evidence" value="ECO:0007669"/>
    <property type="project" value="UniProtKB-EC"/>
</dbReference>
<feature type="compositionally biased region" description="Pro residues" evidence="1">
    <location>
        <begin position="28"/>
        <end position="45"/>
    </location>
</feature>
<evidence type="ECO:0000256" key="1">
    <source>
        <dbReference type="SAM" id="MobiDB-lite"/>
    </source>
</evidence>
<proteinExistence type="predicted"/>
<dbReference type="SUPFAM" id="SSF53590">
    <property type="entry name" value="Nucleoside hydrolase"/>
    <property type="match status" value="1"/>
</dbReference>
<dbReference type="PROSITE" id="PS51257">
    <property type="entry name" value="PROKAR_LIPOPROTEIN"/>
    <property type="match status" value="1"/>
</dbReference>
<name>A0A6J4VVH6_9DEIN</name>
<sequence>MCLTSKYALSLAATLVFLTACNNTSGPPTDPPTVPETPAPPPQTPEEPSVPEVEGAAIIYDTDFGLDVDDVGALAMIHVLADRGEATLLGVVSNVSDPYAPAAIDVINTYYGRPDIPIGLAEGGFYEEAYPYWRDPDPRYIKDLAEDFPHDTSVNPADIPTAVETYRKLLAAQPDGSVTVVSVGFMQNLSGLMASSPDEHSVLGGMALVRQKVKELVIMGGEYPGSTNDLYLVGGREMDPSYAADVLENWPTKTVFNTGLECEGIVNGQTLADTTPESNPVRAAYTMFFGKEGEGRPSWDLCSVLYTARGTSGPEGTYFTTRTDEHLTLSDAGVSRWVEPGDGRHVRLVRVLDEEVMEAMFEGFITTPPANP</sequence>
<keyword evidence="2" id="KW-0732">Signal</keyword>
<reference evidence="3" key="1">
    <citation type="submission" date="2020-02" db="EMBL/GenBank/DDBJ databases">
        <authorList>
            <person name="Meier V. D."/>
        </authorList>
    </citation>
    <scope>NUCLEOTIDE SEQUENCE</scope>
    <source>
        <strain evidence="3">AVDCRST_MAG86</strain>
    </source>
</reference>
<dbReference type="PANTHER" id="PTHR43264">
    <property type="match status" value="1"/>
</dbReference>
<protein>
    <submittedName>
        <fullName evidence="3">Inosine-uridine preferring nucleoside hydrolase</fullName>
        <ecNumber evidence="3">3.2.2.1</ecNumber>
    </submittedName>
</protein>
<keyword evidence="3" id="KW-0326">Glycosidase</keyword>
<dbReference type="InterPro" id="IPR036452">
    <property type="entry name" value="Ribo_hydro-like"/>
</dbReference>
<organism evidence="3">
    <name type="scientific">uncultured Truepera sp</name>
    <dbReference type="NCBI Taxonomy" id="543023"/>
    <lineage>
        <taxon>Bacteria</taxon>
        <taxon>Thermotogati</taxon>
        <taxon>Deinococcota</taxon>
        <taxon>Deinococci</taxon>
        <taxon>Trueperales</taxon>
        <taxon>Trueperaceae</taxon>
        <taxon>Truepera</taxon>
        <taxon>environmental samples</taxon>
    </lineage>
</organism>
<feature type="region of interest" description="Disordered" evidence="1">
    <location>
        <begin position="26"/>
        <end position="51"/>
    </location>
</feature>